<sequence>MRLSPDIVQVIPITDVLSTEDNIGGRFIIIHPMKSQEQYSIVFQYPLFAMQLVSSEEEQYSIVFQYPLFAMQLVSSEGGLEDLLVTTAWRRELKAAIR</sequence>
<dbReference type="AlphaFoldDB" id="A0AAV4NUV7"/>
<reference evidence="1 2" key="1">
    <citation type="submission" date="2021-06" db="EMBL/GenBank/DDBJ databases">
        <title>Caerostris extrusa draft genome.</title>
        <authorList>
            <person name="Kono N."/>
            <person name="Arakawa K."/>
        </authorList>
    </citation>
    <scope>NUCLEOTIDE SEQUENCE [LARGE SCALE GENOMIC DNA]</scope>
</reference>
<organism evidence="1 2">
    <name type="scientific">Caerostris extrusa</name>
    <name type="common">Bark spider</name>
    <name type="synonym">Caerostris bankana</name>
    <dbReference type="NCBI Taxonomy" id="172846"/>
    <lineage>
        <taxon>Eukaryota</taxon>
        <taxon>Metazoa</taxon>
        <taxon>Ecdysozoa</taxon>
        <taxon>Arthropoda</taxon>
        <taxon>Chelicerata</taxon>
        <taxon>Arachnida</taxon>
        <taxon>Araneae</taxon>
        <taxon>Araneomorphae</taxon>
        <taxon>Entelegynae</taxon>
        <taxon>Araneoidea</taxon>
        <taxon>Araneidae</taxon>
        <taxon>Caerostris</taxon>
    </lineage>
</organism>
<evidence type="ECO:0000313" key="2">
    <source>
        <dbReference type="Proteomes" id="UP001054945"/>
    </source>
</evidence>
<accession>A0AAV4NUV7</accession>
<gene>
    <name evidence="1" type="ORF">CEXT_294401</name>
</gene>
<comment type="caution">
    <text evidence="1">The sequence shown here is derived from an EMBL/GenBank/DDBJ whole genome shotgun (WGS) entry which is preliminary data.</text>
</comment>
<evidence type="ECO:0000313" key="1">
    <source>
        <dbReference type="EMBL" id="GIX88642.1"/>
    </source>
</evidence>
<keyword evidence="2" id="KW-1185">Reference proteome</keyword>
<proteinExistence type="predicted"/>
<name>A0AAV4NUV7_CAEEX</name>
<dbReference type="Proteomes" id="UP001054945">
    <property type="component" value="Unassembled WGS sequence"/>
</dbReference>
<dbReference type="EMBL" id="BPLR01003788">
    <property type="protein sequence ID" value="GIX88642.1"/>
    <property type="molecule type" value="Genomic_DNA"/>
</dbReference>
<protein>
    <submittedName>
        <fullName evidence="1">Uncharacterized protein</fullName>
    </submittedName>
</protein>